<gene>
    <name evidence="9" type="ORF">J2Z76_000832</name>
</gene>
<dbReference type="SUPFAM" id="SSF52728">
    <property type="entry name" value="PTS IIb component"/>
    <property type="match status" value="1"/>
</dbReference>
<dbReference type="InterPro" id="IPR036667">
    <property type="entry name" value="PTS_IIB_sorbose-sp_sf"/>
</dbReference>
<proteinExistence type="predicted"/>
<comment type="subcellular location">
    <subcellularLocation>
        <location evidence="1">Cytoplasm</location>
    </subcellularLocation>
</comment>
<accession>A0ABS4GC55</accession>
<keyword evidence="10" id="KW-1185">Reference proteome</keyword>
<evidence type="ECO:0000313" key="10">
    <source>
        <dbReference type="Proteomes" id="UP001519342"/>
    </source>
</evidence>
<keyword evidence="5" id="KW-0808">Transferase</keyword>
<protein>
    <submittedName>
        <fullName evidence="9">PTS system mannose-specific IIB component</fullName>
    </submittedName>
</protein>
<sequence>MKNIVLTRIDDRLLHGQVIVSWIPFLNIDEIIIVDNEYAGDDFMSSLIKEASPDHLNVNVLTIEETKEFLESGDNKSRVLILSRYIENIAKLIQLDIKINKVNIGGLGFHNGRKKFVNAIHLSDSEIDLLKNISANGIEVEVQMLPKDKIIKI</sequence>
<evidence type="ECO:0000256" key="2">
    <source>
        <dbReference type="ARBA" id="ARBA00022448"/>
    </source>
</evidence>
<name>A0ABS4GC55_9FIRM</name>
<dbReference type="RefSeq" id="WP_209510731.1">
    <property type="nucleotide sequence ID" value="NZ_JAGGKS010000002.1"/>
</dbReference>
<keyword evidence="2" id="KW-0813">Transport</keyword>
<dbReference type="PROSITE" id="PS51101">
    <property type="entry name" value="PTS_EIIB_TYPE_4"/>
    <property type="match status" value="1"/>
</dbReference>
<evidence type="ECO:0000256" key="6">
    <source>
        <dbReference type="ARBA" id="ARBA00022683"/>
    </source>
</evidence>
<evidence type="ECO:0000256" key="7">
    <source>
        <dbReference type="ARBA" id="ARBA00022777"/>
    </source>
</evidence>
<dbReference type="Gene3D" id="3.40.35.10">
    <property type="entry name" value="Phosphotransferase system, sorbose subfamily IIB component"/>
    <property type="match status" value="1"/>
</dbReference>
<comment type="caution">
    <text evidence="9">The sequence shown here is derived from an EMBL/GenBank/DDBJ whole genome shotgun (WGS) entry which is preliminary data.</text>
</comment>
<keyword evidence="4" id="KW-0762">Sugar transport</keyword>
<dbReference type="EMBL" id="JAGGKS010000002">
    <property type="protein sequence ID" value="MBP1924975.1"/>
    <property type="molecule type" value="Genomic_DNA"/>
</dbReference>
<feature type="domain" description="PTS EIIB type-4" evidence="8">
    <location>
        <begin position="1"/>
        <end position="153"/>
    </location>
</feature>
<dbReference type="Proteomes" id="UP001519342">
    <property type="component" value="Unassembled WGS sequence"/>
</dbReference>
<evidence type="ECO:0000256" key="5">
    <source>
        <dbReference type="ARBA" id="ARBA00022679"/>
    </source>
</evidence>
<dbReference type="Pfam" id="PF03830">
    <property type="entry name" value="PTSIIB_sorb"/>
    <property type="match status" value="1"/>
</dbReference>
<evidence type="ECO:0000256" key="3">
    <source>
        <dbReference type="ARBA" id="ARBA00022490"/>
    </source>
</evidence>
<keyword evidence="3" id="KW-0963">Cytoplasm</keyword>
<organism evidence="9 10">
    <name type="scientific">Sedimentibacter acidaminivorans</name>
    <dbReference type="NCBI Taxonomy" id="913099"/>
    <lineage>
        <taxon>Bacteria</taxon>
        <taxon>Bacillati</taxon>
        <taxon>Bacillota</taxon>
        <taxon>Tissierellia</taxon>
        <taxon>Sedimentibacter</taxon>
    </lineage>
</organism>
<evidence type="ECO:0000256" key="4">
    <source>
        <dbReference type="ARBA" id="ARBA00022597"/>
    </source>
</evidence>
<evidence type="ECO:0000313" key="9">
    <source>
        <dbReference type="EMBL" id="MBP1924975.1"/>
    </source>
</evidence>
<reference evidence="9 10" key="1">
    <citation type="submission" date="2021-03" db="EMBL/GenBank/DDBJ databases">
        <title>Genomic Encyclopedia of Type Strains, Phase IV (KMG-IV): sequencing the most valuable type-strain genomes for metagenomic binning, comparative biology and taxonomic classification.</title>
        <authorList>
            <person name="Goeker M."/>
        </authorList>
    </citation>
    <scope>NUCLEOTIDE SEQUENCE [LARGE SCALE GENOMIC DNA]</scope>
    <source>
        <strain evidence="9 10">DSM 24004</strain>
    </source>
</reference>
<evidence type="ECO:0000256" key="1">
    <source>
        <dbReference type="ARBA" id="ARBA00004496"/>
    </source>
</evidence>
<keyword evidence="7" id="KW-0418">Kinase</keyword>
<keyword evidence="6" id="KW-0598">Phosphotransferase system</keyword>
<evidence type="ECO:0000259" key="8">
    <source>
        <dbReference type="PROSITE" id="PS51101"/>
    </source>
</evidence>
<dbReference type="InterPro" id="IPR004720">
    <property type="entry name" value="PTS_IIB_sorbose-sp"/>
</dbReference>